<evidence type="ECO:0000313" key="4">
    <source>
        <dbReference type="EMBL" id="SNS97836.1"/>
    </source>
</evidence>
<evidence type="ECO:0000313" key="5">
    <source>
        <dbReference type="Proteomes" id="UP000198309"/>
    </source>
</evidence>
<dbReference type="GO" id="GO:0004413">
    <property type="term" value="F:homoserine kinase activity"/>
    <property type="evidence" value="ECO:0007669"/>
    <property type="project" value="TreeGrafter"/>
</dbReference>
<dbReference type="InterPro" id="IPR050249">
    <property type="entry name" value="Pseudomonas-type_ThrB"/>
</dbReference>
<proteinExistence type="inferred from homology"/>
<dbReference type="AlphaFoldDB" id="A0A239IVP7"/>
<accession>A0A239IVP7</accession>
<keyword evidence="3" id="KW-0418">Kinase</keyword>
<evidence type="ECO:0000313" key="3">
    <source>
        <dbReference type="EMBL" id="SDK11843.1"/>
    </source>
</evidence>
<dbReference type="Proteomes" id="UP000199693">
    <property type="component" value="Unassembled WGS sequence"/>
</dbReference>
<sequence>MNAINEVLHKDYLARVAREALPRWNISQDADLRLISLSENAMFLVATEQRKWVLRVHRHGYHSHDGVRSELAWMRALREEADVETPVALPGIDHELVQHVAAEPFKEARMVVLFDFITGTQPEPDNLYDAFRQLGAITARMHRHSRQWQRPAFFERQVWDYEGAFGDTPIWGHWRAGFSKHKPGLGIVEQAEALMQRRLAQYGKGADRFGLIHTDFRLANLLVDQGEARVLDFDDSGFGWYLYDVASSATFIENHPDIANIIAAWVEGYRKVEPLSEEDVAEIPTLMMFRRLIIMGWAGSHPGTDLAREMGDDYTVGTVELARKYLAGQALCGR</sequence>
<dbReference type="Proteomes" id="UP000198309">
    <property type="component" value="Unassembled WGS sequence"/>
</dbReference>
<dbReference type="GO" id="GO:0009088">
    <property type="term" value="P:threonine biosynthetic process"/>
    <property type="evidence" value="ECO:0007669"/>
    <property type="project" value="TreeGrafter"/>
</dbReference>
<evidence type="ECO:0000259" key="2">
    <source>
        <dbReference type="Pfam" id="PF01636"/>
    </source>
</evidence>
<protein>
    <submittedName>
        <fullName evidence="3">Ser/Thr protein kinase RdoA involved in Cpx stress response, MazF antagonist</fullName>
    </submittedName>
</protein>
<dbReference type="SUPFAM" id="SSF56112">
    <property type="entry name" value="Protein kinase-like (PK-like)"/>
    <property type="match status" value="1"/>
</dbReference>
<feature type="domain" description="Aminoglycoside phosphotransferase" evidence="2">
    <location>
        <begin position="38"/>
        <end position="274"/>
    </location>
</feature>
<reference evidence="3 6" key="1">
    <citation type="submission" date="2016-10" db="EMBL/GenBank/DDBJ databases">
        <authorList>
            <person name="de Groot N.N."/>
        </authorList>
    </citation>
    <scope>NUCLEOTIDE SEQUENCE [LARGE SCALE GENOMIC DNA]</scope>
    <source>
        <strain evidence="3 6">CCM 7361</strain>
    </source>
</reference>
<organism evidence="3 6">
    <name type="scientific">Pseudomonas delhiensis</name>
    <dbReference type="NCBI Taxonomy" id="366289"/>
    <lineage>
        <taxon>Bacteria</taxon>
        <taxon>Pseudomonadati</taxon>
        <taxon>Pseudomonadota</taxon>
        <taxon>Gammaproteobacteria</taxon>
        <taxon>Pseudomonadales</taxon>
        <taxon>Pseudomonadaceae</taxon>
        <taxon>Pseudomonas</taxon>
    </lineage>
</organism>
<dbReference type="Pfam" id="PF01636">
    <property type="entry name" value="APH"/>
    <property type="match status" value="1"/>
</dbReference>
<reference evidence="4 5" key="2">
    <citation type="submission" date="2017-06" db="EMBL/GenBank/DDBJ databases">
        <authorList>
            <person name="Varghese N."/>
            <person name="Submissions S."/>
        </authorList>
    </citation>
    <scope>NUCLEOTIDE SEQUENCE [LARGE SCALE GENOMIC DNA]</scope>
    <source>
        <strain evidence="4 5">RLD-1</strain>
    </source>
</reference>
<dbReference type="InterPro" id="IPR011009">
    <property type="entry name" value="Kinase-like_dom_sf"/>
</dbReference>
<keyword evidence="3" id="KW-0808">Transferase</keyword>
<dbReference type="PANTHER" id="PTHR21064:SF6">
    <property type="entry name" value="AMINOGLYCOSIDE PHOSPHOTRANSFERASE DOMAIN-CONTAINING PROTEIN"/>
    <property type="match status" value="1"/>
</dbReference>
<keyword evidence="5" id="KW-1185">Reference proteome</keyword>
<gene>
    <name evidence="3" type="ORF">SAMN05216189_102927</name>
    <name evidence="4" type="ORF">SAMN06295949_11128</name>
</gene>
<dbReference type="Gene3D" id="3.90.1200.10">
    <property type="match status" value="1"/>
</dbReference>
<dbReference type="PANTHER" id="PTHR21064">
    <property type="entry name" value="AMINOGLYCOSIDE PHOSPHOTRANSFERASE DOMAIN-CONTAINING PROTEIN-RELATED"/>
    <property type="match status" value="1"/>
</dbReference>
<dbReference type="Gene3D" id="3.30.200.20">
    <property type="entry name" value="Phosphorylase Kinase, domain 1"/>
    <property type="match status" value="1"/>
</dbReference>
<name>A0A239IVP7_9PSED</name>
<dbReference type="EMBL" id="FNEC01000029">
    <property type="protein sequence ID" value="SDK11843.1"/>
    <property type="molecule type" value="Genomic_DNA"/>
</dbReference>
<evidence type="ECO:0000256" key="1">
    <source>
        <dbReference type="ARBA" id="ARBA00038240"/>
    </source>
</evidence>
<dbReference type="InterPro" id="IPR002575">
    <property type="entry name" value="Aminoglycoside_PTrfase"/>
</dbReference>
<dbReference type="RefSeq" id="WP_208604354.1">
    <property type="nucleotide sequence ID" value="NZ_FNEC01000029.1"/>
</dbReference>
<evidence type="ECO:0000313" key="6">
    <source>
        <dbReference type="Proteomes" id="UP000199693"/>
    </source>
</evidence>
<comment type="similarity">
    <text evidence="1">Belongs to the pseudomonas-type ThrB family.</text>
</comment>
<dbReference type="EMBL" id="FZPC01000011">
    <property type="protein sequence ID" value="SNS97836.1"/>
    <property type="molecule type" value="Genomic_DNA"/>
</dbReference>